<evidence type="ECO:0000313" key="2">
    <source>
        <dbReference type="EMBL" id="KAF4033124.1"/>
    </source>
</evidence>
<evidence type="ECO:0000256" key="1">
    <source>
        <dbReference type="SAM" id="Phobius"/>
    </source>
</evidence>
<evidence type="ECO:0000313" key="4">
    <source>
        <dbReference type="Proteomes" id="UP000602510"/>
    </source>
</evidence>
<evidence type="ECO:0008006" key="5">
    <source>
        <dbReference type="Google" id="ProtNLM"/>
    </source>
</evidence>
<reference evidence="2" key="1">
    <citation type="submission" date="2020-04" db="EMBL/GenBank/DDBJ databases">
        <title>Hybrid Assembly of Korean Phytophthora infestans isolates.</title>
        <authorList>
            <person name="Prokchorchik M."/>
            <person name="Lee Y."/>
            <person name="Seo J."/>
            <person name="Cho J.-H."/>
            <person name="Park Y.-E."/>
            <person name="Jang D.-C."/>
            <person name="Im J.-S."/>
            <person name="Choi J.-G."/>
            <person name="Park H.-J."/>
            <person name="Lee G.-B."/>
            <person name="Lee Y.-G."/>
            <person name="Hong S.-Y."/>
            <person name="Cho K."/>
            <person name="Sohn K.H."/>
        </authorList>
    </citation>
    <scope>NUCLEOTIDE SEQUENCE</scope>
    <source>
        <strain evidence="2">KR_1_A1</strain>
        <strain evidence="3">KR_2_A2</strain>
    </source>
</reference>
<dbReference type="Proteomes" id="UP000602510">
    <property type="component" value="Unassembled WGS sequence"/>
</dbReference>
<keyword evidence="4" id="KW-1185">Reference proteome</keyword>
<dbReference type="AlphaFoldDB" id="A0A833VXS6"/>
<keyword evidence="1" id="KW-0472">Membrane</keyword>
<keyword evidence="1" id="KW-0812">Transmembrane</keyword>
<dbReference type="EMBL" id="WSZM01000435">
    <property type="protein sequence ID" value="KAF4033124.1"/>
    <property type="molecule type" value="Genomic_DNA"/>
</dbReference>
<keyword evidence="1" id="KW-1133">Transmembrane helix</keyword>
<proteinExistence type="predicted"/>
<gene>
    <name evidence="2" type="ORF">GN244_ATG15011</name>
    <name evidence="3" type="ORF">GN958_ATG10602</name>
</gene>
<evidence type="ECO:0000313" key="3">
    <source>
        <dbReference type="EMBL" id="KAF4140207.1"/>
    </source>
</evidence>
<protein>
    <recommendedName>
        <fullName evidence="5">Transmembrane protein</fullName>
    </recommendedName>
</protein>
<sequence>MLRNSAVADIIVDAIPIQREKQSAYCMGRLGIVLAELKALLLELLFMASFIGVPIFFHVKITPVLDHSFKRAINAFLASLPTCNRILAIHSSNKYDSYLRRRPVVLLSSFTVVLPFFLFLVVHQFRKVPRHRSQS</sequence>
<organism evidence="2 4">
    <name type="scientific">Phytophthora infestans</name>
    <name type="common">Potato late blight agent</name>
    <name type="synonym">Botrytis infestans</name>
    <dbReference type="NCBI Taxonomy" id="4787"/>
    <lineage>
        <taxon>Eukaryota</taxon>
        <taxon>Sar</taxon>
        <taxon>Stramenopiles</taxon>
        <taxon>Oomycota</taxon>
        <taxon>Peronosporomycetes</taxon>
        <taxon>Peronosporales</taxon>
        <taxon>Peronosporaceae</taxon>
        <taxon>Phytophthora</taxon>
    </lineage>
</organism>
<dbReference type="Proteomes" id="UP000704712">
    <property type="component" value="Unassembled WGS sequence"/>
</dbReference>
<accession>A0A833VXS6</accession>
<name>A0A833VXS6_PHYIN</name>
<feature type="transmembrane region" description="Helical" evidence="1">
    <location>
        <begin position="39"/>
        <end position="59"/>
    </location>
</feature>
<feature type="transmembrane region" description="Helical" evidence="1">
    <location>
        <begin position="104"/>
        <end position="122"/>
    </location>
</feature>
<dbReference type="EMBL" id="JAACNO010001483">
    <property type="protein sequence ID" value="KAF4140207.1"/>
    <property type="molecule type" value="Genomic_DNA"/>
</dbReference>
<comment type="caution">
    <text evidence="2">The sequence shown here is derived from an EMBL/GenBank/DDBJ whole genome shotgun (WGS) entry which is preliminary data.</text>
</comment>